<dbReference type="EMBL" id="UINC01011024">
    <property type="protein sequence ID" value="SVA48812.1"/>
    <property type="molecule type" value="Genomic_DNA"/>
</dbReference>
<feature type="non-terminal residue" evidence="1">
    <location>
        <position position="47"/>
    </location>
</feature>
<dbReference type="AlphaFoldDB" id="A0A381W8K7"/>
<evidence type="ECO:0000313" key="1">
    <source>
        <dbReference type="EMBL" id="SVA48812.1"/>
    </source>
</evidence>
<sequence length="47" mass="4981">MQIVKLETVDAFVAVDLEGVPGQGIVRLAPRVLQGGARDLARSVTYA</sequence>
<reference evidence="1" key="1">
    <citation type="submission" date="2018-05" db="EMBL/GenBank/DDBJ databases">
        <authorList>
            <person name="Lanie J.A."/>
            <person name="Ng W.-L."/>
            <person name="Kazmierczak K.M."/>
            <person name="Andrzejewski T.M."/>
            <person name="Davidsen T.M."/>
            <person name="Wayne K.J."/>
            <person name="Tettelin H."/>
            <person name="Glass J.I."/>
            <person name="Rusch D."/>
            <person name="Podicherti R."/>
            <person name="Tsui H.-C.T."/>
            <person name="Winkler M.E."/>
        </authorList>
    </citation>
    <scope>NUCLEOTIDE SEQUENCE</scope>
</reference>
<name>A0A381W8K7_9ZZZZ</name>
<organism evidence="1">
    <name type="scientific">marine metagenome</name>
    <dbReference type="NCBI Taxonomy" id="408172"/>
    <lineage>
        <taxon>unclassified sequences</taxon>
        <taxon>metagenomes</taxon>
        <taxon>ecological metagenomes</taxon>
    </lineage>
</organism>
<gene>
    <name evidence="1" type="ORF">METZ01_LOCUS101666</name>
</gene>
<accession>A0A381W8K7</accession>
<proteinExistence type="predicted"/>
<protein>
    <submittedName>
        <fullName evidence="1">Uncharacterized protein</fullName>
    </submittedName>
</protein>